<dbReference type="KEGG" id="dgo:DGo_PB0398"/>
<dbReference type="PANTHER" id="PTHR33169:SF14">
    <property type="entry name" value="TRANSCRIPTIONAL REGULATOR RV3488"/>
    <property type="match status" value="1"/>
</dbReference>
<dbReference type="RefSeq" id="WP_014686759.1">
    <property type="nucleotide sequence ID" value="NC_017791.1"/>
</dbReference>
<protein>
    <submittedName>
        <fullName evidence="2">Transcriptional regulator, PadR-like family</fullName>
    </submittedName>
</protein>
<name>H8H2C0_DEIGI</name>
<sequence length="106" mass="12101">MPLHDGDLELALLTLLSGQERYGLDLAKELRDLTGGDLDLNAGTLYPALHRLERRGWLRSETRPSPRGGHALRYYTLTDDGEQAFKTKRDAYHRWHQGLATRWGNS</sequence>
<dbReference type="HOGENOM" id="CLU_063440_3_3_0"/>
<dbReference type="PATRIC" id="fig|745776.4.peg.3710"/>
<gene>
    <name evidence="2" type="ordered locus">DGo_PB0398</name>
</gene>
<proteinExistence type="predicted"/>
<evidence type="ECO:0000313" key="3">
    <source>
        <dbReference type="Proteomes" id="UP000007575"/>
    </source>
</evidence>
<keyword evidence="3" id="KW-1185">Reference proteome</keyword>
<dbReference type="Pfam" id="PF03551">
    <property type="entry name" value="PadR"/>
    <property type="match status" value="1"/>
</dbReference>
<dbReference type="InterPro" id="IPR005149">
    <property type="entry name" value="Tscrpt_reg_PadR_N"/>
</dbReference>
<reference evidence="2 3" key="1">
    <citation type="journal article" date="2012" name="PLoS ONE">
        <title>Genome sequence and transcriptome analysis of the radioresistant bacterium Deinococcus gobiensis: insights into the extreme environmental adaptations.</title>
        <authorList>
            <person name="Yuan M."/>
            <person name="Chen M."/>
            <person name="Zhang W."/>
            <person name="Lu W."/>
            <person name="Wang J."/>
            <person name="Yang M."/>
            <person name="Zhao P."/>
            <person name="Tang R."/>
            <person name="Li X."/>
            <person name="Hao Y."/>
            <person name="Zhou Z."/>
            <person name="Zhan Y."/>
            <person name="Yu H."/>
            <person name="Teng C."/>
            <person name="Yan Y."/>
            <person name="Ping S."/>
            <person name="Wang Y."/>
            <person name="Lin M."/>
        </authorList>
    </citation>
    <scope>NUCLEOTIDE SEQUENCE [LARGE SCALE GENOMIC DNA]</scope>
    <source>
        <strain evidence="3">DSM 21396 / JCM 16679 / CGMCC 1.7299 / I-0</strain>
        <plasmid evidence="2">P2</plasmid>
    </source>
</reference>
<geneLocation type="plasmid" evidence="2 3">
    <name>P2</name>
</geneLocation>
<dbReference type="InterPro" id="IPR036390">
    <property type="entry name" value="WH_DNA-bd_sf"/>
</dbReference>
<evidence type="ECO:0000313" key="2">
    <source>
        <dbReference type="EMBL" id="AFD27667.1"/>
    </source>
</evidence>
<dbReference type="InterPro" id="IPR036388">
    <property type="entry name" value="WH-like_DNA-bd_sf"/>
</dbReference>
<dbReference type="Proteomes" id="UP000007575">
    <property type="component" value="Plasmid P2"/>
</dbReference>
<accession>H8H2C0</accession>
<dbReference type="EMBL" id="CP002193">
    <property type="protein sequence ID" value="AFD27667.1"/>
    <property type="molecule type" value="Genomic_DNA"/>
</dbReference>
<dbReference type="Gene3D" id="1.10.10.10">
    <property type="entry name" value="Winged helix-like DNA-binding domain superfamily/Winged helix DNA-binding domain"/>
    <property type="match status" value="1"/>
</dbReference>
<dbReference type="OrthoDB" id="9808017at2"/>
<evidence type="ECO:0000259" key="1">
    <source>
        <dbReference type="Pfam" id="PF03551"/>
    </source>
</evidence>
<dbReference type="SUPFAM" id="SSF46785">
    <property type="entry name" value="Winged helix' DNA-binding domain"/>
    <property type="match status" value="1"/>
</dbReference>
<keyword evidence="2" id="KW-0614">Plasmid</keyword>
<dbReference type="InterPro" id="IPR052509">
    <property type="entry name" value="Metal_resp_DNA-bind_regulator"/>
</dbReference>
<dbReference type="PANTHER" id="PTHR33169">
    <property type="entry name" value="PADR-FAMILY TRANSCRIPTIONAL REGULATOR"/>
    <property type="match status" value="1"/>
</dbReference>
<feature type="domain" description="Transcription regulator PadR N-terminal" evidence="1">
    <location>
        <begin position="12"/>
        <end position="86"/>
    </location>
</feature>
<organism evidence="2 3">
    <name type="scientific">Deinococcus gobiensis (strain DSM 21396 / JCM 16679 / CGMCC 1.7299 / I-0)</name>
    <dbReference type="NCBI Taxonomy" id="745776"/>
    <lineage>
        <taxon>Bacteria</taxon>
        <taxon>Thermotogati</taxon>
        <taxon>Deinococcota</taxon>
        <taxon>Deinococci</taxon>
        <taxon>Deinococcales</taxon>
        <taxon>Deinococcaceae</taxon>
        <taxon>Deinococcus</taxon>
    </lineage>
</organism>
<dbReference type="AlphaFoldDB" id="H8H2C0"/>